<name>A0A075AMT4_ROZAC</name>
<gene>
    <name evidence="1" type="ORF">O9G_001469</name>
</gene>
<keyword evidence="2" id="KW-1185">Reference proteome</keyword>
<reference evidence="1 2" key="1">
    <citation type="journal article" date="2013" name="Curr. Biol.">
        <title>Shared signatures of parasitism and phylogenomics unite Cryptomycota and microsporidia.</title>
        <authorList>
            <person name="James T.Y."/>
            <person name="Pelin A."/>
            <person name="Bonen L."/>
            <person name="Ahrendt S."/>
            <person name="Sain D."/>
            <person name="Corradi N."/>
            <person name="Stajich J.E."/>
        </authorList>
    </citation>
    <scope>NUCLEOTIDE SEQUENCE [LARGE SCALE GENOMIC DNA]</scope>
    <source>
        <strain evidence="1 2">CSF55</strain>
    </source>
</reference>
<evidence type="ECO:0000313" key="2">
    <source>
        <dbReference type="Proteomes" id="UP000030755"/>
    </source>
</evidence>
<protein>
    <submittedName>
        <fullName evidence="1">Uncharacterized protein</fullName>
    </submittedName>
</protein>
<accession>A0A075AMT4</accession>
<dbReference type="Proteomes" id="UP000030755">
    <property type="component" value="Unassembled WGS sequence"/>
</dbReference>
<dbReference type="HOGENOM" id="CLU_2591130_0_0_1"/>
<dbReference type="Gene3D" id="1.25.40.10">
    <property type="entry name" value="Tetratricopeptide repeat domain"/>
    <property type="match status" value="1"/>
</dbReference>
<dbReference type="AlphaFoldDB" id="A0A075AMT4"/>
<dbReference type="InterPro" id="IPR011990">
    <property type="entry name" value="TPR-like_helical_dom_sf"/>
</dbReference>
<proteinExistence type="predicted"/>
<dbReference type="EMBL" id="KE561324">
    <property type="protein sequence ID" value="EPZ30996.1"/>
    <property type="molecule type" value="Genomic_DNA"/>
</dbReference>
<organism evidence="1 2">
    <name type="scientific">Rozella allomycis (strain CSF55)</name>
    <dbReference type="NCBI Taxonomy" id="988480"/>
    <lineage>
        <taxon>Eukaryota</taxon>
        <taxon>Fungi</taxon>
        <taxon>Fungi incertae sedis</taxon>
        <taxon>Cryptomycota</taxon>
        <taxon>Cryptomycota incertae sedis</taxon>
        <taxon>Rozella</taxon>
    </lineage>
</organism>
<dbReference type="OrthoDB" id="434695at2759"/>
<evidence type="ECO:0000313" key="1">
    <source>
        <dbReference type="EMBL" id="EPZ30996.1"/>
    </source>
</evidence>
<sequence length="80" mass="9427">MSEYYKNIPEVIEFEIGTAITTRNEAIESFKDLGPIDLVHVVKTLKKENREIRLEAIIWYKESIVPRKPNLLSRDQVLQR</sequence>